<comment type="caution">
    <text evidence="5">The sequence shown here is derived from an EMBL/GenBank/DDBJ whole genome shotgun (WGS) entry which is preliminary data.</text>
</comment>
<evidence type="ECO:0000313" key="6">
    <source>
        <dbReference type="Proteomes" id="UP000053244"/>
    </source>
</evidence>
<name>A0A117MPH6_9ACTN</name>
<dbReference type="SUPFAM" id="SSF53448">
    <property type="entry name" value="Nucleotide-diphospho-sugar transferases"/>
    <property type="match status" value="1"/>
</dbReference>
<dbReference type="EMBL" id="LLZH01000286">
    <property type="protein sequence ID" value="KUL28677.1"/>
    <property type="molecule type" value="Genomic_DNA"/>
</dbReference>
<comment type="similarity">
    <text evidence="1">Belongs to the glycosyltransferase 2 family.</text>
</comment>
<keyword evidence="2" id="KW-0328">Glycosyltransferase</keyword>
<dbReference type="RefSeq" id="WP_067698721.1">
    <property type="nucleotide sequence ID" value="NZ_LLZH01000286.1"/>
</dbReference>
<dbReference type="InterPro" id="IPR001173">
    <property type="entry name" value="Glyco_trans_2-like"/>
</dbReference>
<keyword evidence="3 5" id="KW-0808">Transferase</keyword>
<evidence type="ECO:0000259" key="4">
    <source>
        <dbReference type="Pfam" id="PF00535"/>
    </source>
</evidence>
<dbReference type="Gene3D" id="3.90.550.10">
    <property type="entry name" value="Spore Coat Polysaccharide Biosynthesis Protein SpsA, Chain A"/>
    <property type="match status" value="1"/>
</dbReference>
<gene>
    <name evidence="5" type="ORF">ADL15_31390</name>
</gene>
<dbReference type="CDD" id="cd00761">
    <property type="entry name" value="Glyco_tranf_GTA_type"/>
    <property type="match status" value="1"/>
</dbReference>
<dbReference type="InterPro" id="IPR029044">
    <property type="entry name" value="Nucleotide-diphossugar_trans"/>
</dbReference>
<dbReference type="PANTHER" id="PTHR43685">
    <property type="entry name" value="GLYCOSYLTRANSFERASE"/>
    <property type="match status" value="1"/>
</dbReference>
<dbReference type="Proteomes" id="UP000053244">
    <property type="component" value="Unassembled WGS sequence"/>
</dbReference>
<accession>A0A117MPH6</accession>
<dbReference type="OrthoDB" id="8549922at2"/>
<reference evidence="5 6" key="1">
    <citation type="submission" date="2015-10" db="EMBL/GenBank/DDBJ databases">
        <authorList>
            <person name="Gilbert D.G."/>
        </authorList>
    </citation>
    <scope>NUCLEOTIDE SEQUENCE [LARGE SCALE GENOMIC DNA]</scope>
    <source>
        <strain evidence="5 6">NRRL B-16712</strain>
    </source>
</reference>
<protein>
    <submittedName>
        <fullName evidence="5">Glycosyl transferase</fullName>
    </submittedName>
</protein>
<sequence>MRTHITPDSYGSALLDRHLRTLRKAGPEGPATAALQARSVDARALLAHAAGVTDLDALIATARAGRPLPGGADPWALGELARVIACQDLEPEDRPDGLALFDALLREHGPAAIAPEHQGLHAQLAFPVGRAADLLARYSAIPRTVREALAVDLAEPGDWLARFTALLPAPGLTVADGTGPRFDRLVPGAVAAVDDPRTITTVVTTYRPGPALLVTVRSLIAQSWTNHEILIVDDGSEDTTALDAAAALDPRVRVLRLPVNGGTYLARNAGLDAAAGEFVTFQDSDDWSHPLRLERQVAPLIAEKQVFATTSAGMRVTGDLVVTRPGYPGHRSYNLSSLMLRREPALKELGYLDTVRKGADAEYVERARAVFGRPAVPHLGGETLALIRLSGGSLSSADMAAGWMHPARHAYLSAFQAWHTRVIAGREAAFRPRTPLRRTFAAPHRLAGTTVNPEGYDLVLAGDFTAPESAGPLRALLAENVPVTVLHLPTLDAATRNLDPDVQRMINVGSVAQVLLADRVHARLLVVRGPAPLAFASGLPSGVRADRVVIEDDPAWAPATDACLAAARRLFGTEPALVTLPATVDPRRWRATRGEPDSERPILGRAVAGDEFRSLRQTLRDSPDFDVRLLDRSDGSPAAFGARPPLHWLIYQERDVTPRSFLHQLDYYLGGDDGPADLLAPLAAGCVLLLPPDREPDYGEAAVYCTPDDLHRTVRRLHRSPARYAAQSARGRDYARRHHHGRYAEALRSLLHPIPRPR</sequence>
<feature type="domain" description="Glycosyltransferase 2-like" evidence="4">
    <location>
        <begin position="202"/>
        <end position="307"/>
    </location>
</feature>
<evidence type="ECO:0000256" key="3">
    <source>
        <dbReference type="ARBA" id="ARBA00022679"/>
    </source>
</evidence>
<dbReference type="AlphaFoldDB" id="A0A117MPH6"/>
<evidence type="ECO:0000256" key="2">
    <source>
        <dbReference type="ARBA" id="ARBA00022676"/>
    </source>
</evidence>
<keyword evidence="6" id="KW-1185">Reference proteome</keyword>
<organism evidence="5 6">
    <name type="scientific">Actinoplanes awajinensis subsp. mycoplanecinus</name>
    <dbReference type="NCBI Taxonomy" id="135947"/>
    <lineage>
        <taxon>Bacteria</taxon>
        <taxon>Bacillati</taxon>
        <taxon>Actinomycetota</taxon>
        <taxon>Actinomycetes</taxon>
        <taxon>Micromonosporales</taxon>
        <taxon>Micromonosporaceae</taxon>
        <taxon>Actinoplanes</taxon>
    </lineage>
</organism>
<dbReference type="InterPro" id="IPR050834">
    <property type="entry name" value="Glycosyltransf_2"/>
</dbReference>
<evidence type="ECO:0000313" key="5">
    <source>
        <dbReference type="EMBL" id="KUL28677.1"/>
    </source>
</evidence>
<proteinExistence type="inferred from homology"/>
<dbReference type="GO" id="GO:0016757">
    <property type="term" value="F:glycosyltransferase activity"/>
    <property type="evidence" value="ECO:0007669"/>
    <property type="project" value="UniProtKB-KW"/>
</dbReference>
<evidence type="ECO:0000256" key="1">
    <source>
        <dbReference type="ARBA" id="ARBA00006739"/>
    </source>
</evidence>
<dbReference type="Pfam" id="PF00535">
    <property type="entry name" value="Glycos_transf_2"/>
    <property type="match status" value="1"/>
</dbReference>
<dbReference type="PANTHER" id="PTHR43685:SF5">
    <property type="entry name" value="GLYCOSYLTRANSFERASE EPSE-RELATED"/>
    <property type="match status" value="1"/>
</dbReference>